<dbReference type="InterPro" id="IPR036187">
    <property type="entry name" value="DNA_mismatch_repair_MutS_sf"/>
</dbReference>
<dbReference type="Gene3D" id="1.10.1420.10">
    <property type="match status" value="1"/>
</dbReference>
<evidence type="ECO:0000313" key="2">
    <source>
        <dbReference type="Proteomes" id="UP000310158"/>
    </source>
</evidence>
<dbReference type="SUPFAM" id="SSF48334">
    <property type="entry name" value="DNA repair protein MutS, domain III"/>
    <property type="match status" value="1"/>
</dbReference>
<dbReference type="Proteomes" id="UP000310158">
    <property type="component" value="Unassembled WGS sequence"/>
</dbReference>
<dbReference type="EMBL" id="SGPL01000394">
    <property type="protein sequence ID" value="THH13012.1"/>
    <property type="molecule type" value="Genomic_DNA"/>
</dbReference>
<keyword evidence="2" id="KW-1185">Reference proteome</keyword>
<accession>A0A4S4LLL4</accession>
<sequence>MKLVLDLHRISKQFQKSVTSLEDVVGMYQAVLKLKGLIEALKHVETKTDHGKELVDKTYLTHFEVRIPRGFGTSLAILRVAEKDTCAIHNKRKYIELETIKSGVYFTMTTLKELAVQHQESTQAYSRTQSGLVKEVVSIASTFTPVLEALNGSLTHLDVIMSPSKPIGHSTGVMFLPWGASASKYIVKLDRHVEVEGTEVEDTVIEEIEDAAIKDAAMEIKEIEGGEVLKQAA</sequence>
<dbReference type="OrthoDB" id="295033at2759"/>
<organism evidence="1 2">
    <name type="scientific">Bondarzewia mesenterica</name>
    <dbReference type="NCBI Taxonomy" id="1095465"/>
    <lineage>
        <taxon>Eukaryota</taxon>
        <taxon>Fungi</taxon>
        <taxon>Dikarya</taxon>
        <taxon>Basidiomycota</taxon>
        <taxon>Agaricomycotina</taxon>
        <taxon>Agaricomycetes</taxon>
        <taxon>Russulales</taxon>
        <taxon>Bondarzewiaceae</taxon>
        <taxon>Bondarzewia</taxon>
    </lineage>
</organism>
<reference evidence="1 2" key="1">
    <citation type="submission" date="2019-02" db="EMBL/GenBank/DDBJ databases">
        <title>Genome sequencing of the rare red list fungi Bondarzewia mesenterica.</title>
        <authorList>
            <person name="Buettner E."/>
            <person name="Kellner H."/>
        </authorList>
    </citation>
    <scope>NUCLEOTIDE SEQUENCE [LARGE SCALE GENOMIC DNA]</scope>
    <source>
        <strain evidence="1 2">DSM 108281</strain>
    </source>
</reference>
<dbReference type="AlphaFoldDB" id="A0A4S4LLL4"/>
<gene>
    <name evidence="1" type="ORF">EW146_g7161</name>
</gene>
<comment type="caution">
    <text evidence="1">The sequence shown here is derived from an EMBL/GenBank/DDBJ whole genome shotgun (WGS) entry which is preliminary data.</text>
</comment>
<name>A0A4S4LLL4_9AGAM</name>
<proteinExistence type="predicted"/>
<protein>
    <submittedName>
        <fullName evidence="1">Uncharacterized protein</fullName>
    </submittedName>
</protein>
<evidence type="ECO:0000313" key="1">
    <source>
        <dbReference type="EMBL" id="THH13012.1"/>
    </source>
</evidence>